<organism evidence="4 5">
    <name type="scientific">Acorus gramineus</name>
    <name type="common">Dwarf sweet flag</name>
    <dbReference type="NCBI Taxonomy" id="55184"/>
    <lineage>
        <taxon>Eukaryota</taxon>
        <taxon>Viridiplantae</taxon>
        <taxon>Streptophyta</taxon>
        <taxon>Embryophyta</taxon>
        <taxon>Tracheophyta</taxon>
        <taxon>Spermatophyta</taxon>
        <taxon>Magnoliopsida</taxon>
        <taxon>Liliopsida</taxon>
        <taxon>Acoraceae</taxon>
        <taxon>Acorus</taxon>
    </lineage>
</organism>
<evidence type="ECO:0000256" key="2">
    <source>
        <dbReference type="ARBA" id="ARBA00061659"/>
    </source>
</evidence>
<feature type="repeat" description="PPR" evidence="3">
    <location>
        <begin position="81"/>
        <end position="115"/>
    </location>
</feature>
<dbReference type="InterPro" id="IPR046960">
    <property type="entry name" value="PPR_At4g14850-like_plant"/>
</dbReference>
<sequence length="526" mass="57972">MGAVGFLARKMTALHHAHLSHSLTAFLSLSELKITHAHIITSGLSADLFSICRLLASAAISVSAADLRYAETLFDNVDTKTLFMYNTMIRGFSQSDRPLEAIRFYVGMLRARISPDRFTFPFAIRSCAVSDSVGLGRGLHCSCLKLGLDSDVFVVNNSITMYSSFGDMDSARALFEERSTSVDVVSWTALIAGYSDRGDVDSARRFFDRMPERNTVSWNAMIAEYARVGSLEEAMRLFNAMPERDAASWGALVSGCAHCGRCKEALGFFEEMVRTGVRPNEPALVSAISACAQMRALEKGEWIHSLIIQENYEVNVTLGTALLDMYGKCGNIDRAREVFTGMRARNVFAWNTMIAGLALNGCGKQALTLFWKMQLTGLSPNDVTFVALLTSCSHSGLVEEGLRFFHLMTRVYDIRPLEEHYGCVIDMLGRAGLMREAMDFVEGMPVEPHPGLWGALAGACGIHGDVKVGEELGKRLIELEPGHGGRYTLLSNLYATARMWDDVAMVRDLFKQRGKNKVPGNSIVET</sequence>
<dbReference type="PANTHER" id="PTHR47926:SF463">
    <property type="entry name" value="PENTATRICOPEPTIDE REPEAT-CONTAINING PROTEIN"/>
    <property type="match status" value="1"/>
</dbReference>
<protein>
    <submittedName>
        <fullName evidence="4">Pentatricopeptide repeat-containing protein</fullName>
    </submittedName>
</protein>
<dbReference type="AlphaFoldDB" id="A0AAV9AB74"/>
<dbReference type="InterPro" id="IPR002885">
    <property type="entry name" value="PPR_rpt"/>
</dbReference>
<gene>
    <name evidence="4" type="ORF">QJS04_geneDACA019508</name>
</gene>
<dbReference type="Pfam" id="PF01535">
    <property type="entry name" value="PPR"/>
    <property type="match status" value="2"/>
</dbReference>
<dbReference type="PANTHER" id="PTHR47926">
    <property type="entry name" value="PENTATRICOPEPTIDE REPEAT-CONTAINING PROTEIN"/>
    <property type="match status" value="1"/>
</dbReference>
<dbReference type="Pfam" id="PF20431">
    <property type="entry name" value="E_motif"/>
    <property type="match status" value="1"/>
</dbReference>
<reference evidence="4" key="2">
    <citation type="submission" date="2023-06" db="EMBL/GenBank/DDBJ databases">
        <authorList>
            <person name="Ma L."/>
            <person name="Liu K.-W."/>
            <person name="Li Z."/>
            <person name="Hsiao Y.-Y."/>
            <person name="Qi Y."/>
            <person name="Fu T."/>
            <person name="Tang G."/>
            <person name="Zhang D."/>
            <person name="Sun W.-H."/>
            <person name="Liu D.-K."/>
            <person name="Li Y."/>
            <person name="Chen G.-Z."/>
            <person name="Liu X.-D."/>
            <person name="Liao X.-Y."/>
            <person name="Jiang Y.-T."/>
            <person name="Yu X."/>
            <person name="Hao Y."/>
            <person name="Huang J."/>
            <person name="Zhao X.-W."/>
            <person name="Ke S."/>
            <person name="Chen Y.-Y."/>
            <person name="Wu W.-L."/>
            <person name="Hsu J.-L."/>
            <person name="Lin Y.-F."/>
            <person name="Huang M.-D."/>
            <person name="Li C.-Y."/>
            <person name="Huang L."/>
            <person name="Wang Z.-W."/>
            <person name="Zhao X."/>
            <person name="Zhong W.-Y."/>
            <person name="Peng D.-H."/>
            <person name="Ahmad S."/>
            <person name="Lan S."/>
            <person name="Zhang J.-S."/>
            <person name="Tsai W.-C."/>
            <person name="Van De Peer Y."/>
            <person name="Liu Z.-J."/>
        </authorList>
    </citation>
    <scope>NUCLEOTIDE SEQUENCE</scope>
    <source>
        <strain evidence="4">SCP</strain>
        <tissue evidence="4">Leaves</tissue>
    </source>
</reference>
<comment type="caution">
    <text evidence="4">The sequence shown here is derived from an EMBL/GenBank/DDBJ whole genome shotgun (WGS) entry which is preliminary data.</text>
</comment>
<feature type="repeat" description="PPR" evidence="3">
    <location>
        <begin position="183"/>
        <end position="217"/>
    </location>
</feature>
<keyword evidence="1" id="KW-0677">Repeat</keyword>
<feature type="repeat" description="PPR" evidence="3">
    <location>
        <begin position="245"/>
        <end position="279"/>
    </location>
</feature>
<dbReference type="InterPro" id="IPR011990">
    <property type="entry name" value="TPR-like_helical_dom_sf"/>
</dbReference>
<dbReference type="FunFam" id="1.25.40.10:FF:000125">
    <property type="entry name" value="Pentatricopeptide repeat-containing protein"/>
    <property type="match status" value="1"/>
</dbReference>
<dbReference type="GO" id="GO:0009451">
    <property type="term" value="P:RNA modification"/>
    <property type="evidence" value="ECO:0007669"/>
    <property type="project" value="InterPro"/>
</dbReference>
<evidence type="ECO:0000313" key="4">
    <source>
        <dbReference type="EMBL" id="KAK1261383.1"/>
    </source>
</evidence>
<evidence type="ECO:0000313" key="5">
    <source>
        <dbReference type="Proteomes" id="UP001179952"/>
    </source>
</evidence>
<keyword evidence="5" id="KW-1185">Reference proteome</keyword>
<dbReference type="FunFam" id="1.25.40.10:FF:000470">
    <property type="entry name" value="Pentatricopeptide repeat-containing protein At5g66520"/>
    <property type="match status" value="1"/>
</dbReference>
<comment type="similarity">
    <text evidence="2">Belongs to the PPR family. PCMP-E subfamily.</text>
</comment>
<dbReference type="PROSITE" id="PS51375">
    <property type="entry name" value="PPR"/>
    <property type="match status" value="4"/>
</dbReference>
<dbReference type="InterPro" id="IPR046848">
    <property type="entry name" value="E_motif"/>
</dbReference>
<dbReference type="NCBIfam" id="TIGR00756">
    <property type="entry name" value="PPR"/>
    <property type="match status" value="6"/>
</dbReference>
<dbReference type="GO" id="GO:0048731">
    <property type="term" value="P:system development"/>
    <property type="evidence" value="ECO:0007669"/>
    <property type="project" value="UniProtKB-ARBA"/>
</dbReference>
<dbReference type="FunFam" id="1.25.40.10:FF:000334">
    <property type="entry name" value="Pentatricopeptide repeat-containing protein"/>
    <property type="match status" value="1"/>
</dbReference>
<feature type="repeat" description="PPR" evidence="3">
    <location>
        <begin position="346"/>
        <end position="380"/>
    </location>
</feature>
<evidence type="ECO:0000256" key="3">
    <source>
        <dbReference type="PROSITE-ProRule" id="PRU00708"/>
    </source>
</evidence>
<evidence type="ECO:0000256" key="1">
    <source>
        <dbReference type="ARBA" id="ARBA00022737"/>
    </source>
</evidence>
<dbReference type="GO" id="GO:0003723">
    <property type="term" value="F:RNA binding"/>
    <property type="evidence" value="ECO:0007669"/>
    <property type="project" value="InterPro"/>
</dbReference>
<proteinExistence type="inferred from homology"/>
<dbReference type="Proteomes" id="UP001179952">
    <property type="component" value="Unassembled WGS sequence"/>
</dbReference>
<reference evidence="4" key="1">
    <citation type="journal article" date="2023" name="Nat. Commun.">
        <title>Diploid and tetraploid genomes of Acorus and the evolution of monocots.</title>
        <authorList>
            <person name="Ma L."/>
            <person name="Liu K.W."/>
            <person name="Li Z."/>
            <person name="Hsiao Y.Y."/>
            <person name="Qi Y."/>
            <person name="Fu T."/>
            <person name="Tang G.D."/>
            <person name="Zhang D."/>
            <person name="Sun W.H."/>
            <person name="Liu D.K."/>
            <person name="Li Y."/>
            <person name="Chen G.Z."/>
            <person name="Liu X.D."/>
            <person name="Liao X.Y."/>
            <person name="Jiang Y.T."/>
            <person name="Yu X."/>
            <person name="Hao Y."/>
            <person name="Huang J."/>
            <person name="Zhao X.W."/>
            <person name="Ke S."/>
            <person name="Chen Y.Y."/>
            <person name="Wu W.L."/>
            <person name="Hsu J.L."/>
            <person name="Lin Y.F."/>
            <person name="Huang M.D."/>
            <person name="Li C.Y."/>
            <person name="Huang L."/>
            <person name="Wang Z.W."/>
            <person name="Zhao X."/>
            <person name="Zhong W.Y."/>
            <person name="Peng D.H."/>
            <person name="Ahmad S."/>
            <person name="Lan S."/>
            <person name="Zhang J.S."/>
            <person name="Tsai W.C."/>
            <person name="Van de Peer Y."/>
            <person name="Liu Z.J."/>
        </authorList>
    </citation>
    <scope>NUCLEOTIDE SEQUENCE</scope>
    <source>
        <strain evidence="4">SCP</strain>
    </source>
</reference>
<accession>A0AAV9AB74</accession>
<dbReference type="Gene3D" id="1.25.40.10">
    <property type="entry name" value="Tetratricopeptide repeat domain"/>
    <property type="match status" value="4"/>
</dbReference>
<dbReference type="EMBL" id="JAUJYN010000010">
    <property type="protein sequence ID" value="KAK1261383.1"/>
    <property type="molecule type" value="Genomic_DNA"/>
</dbReference>
<name>A0AAV9AB74_ACOGR</name>
<dbReference type="Pfam" id="PF13041">
    <property type="entry name" value="PPR_2"/>
    <property type="match status" value="3"/>
</dbReference>
<dbReference type="SUPFAM" id="SSF48452">
    <property type="entry name" value="TPR-like"/>
    <property type="match status" value="1"/>
</dbReference>